<evidence type="ECO:0000313" key="6">
    <source>
        <dbReference type="Proteomes" id="UP000245768"/>
    </source>
</evidence>
<feature type="region of interest" description="Disordered" evidence="4">
    <location>
        <begin position="1"/>
        <end position="26"/>
    </location>
</feature>
<sequence length="803" mass="85979">MADAMSYLETPATERRCPASTSSSSSSSWTIQNEAIASLASWLPKVPSLQPPPELAGASMTDAMRSKLARAIIADAAHEECYWSPSDRLVAFRALKELSRLSGSSGAMGSLACLKDLVGLARQEMAGVDQKQRHTQTQSTPGAQQQHQQSQSGPLQPTQLGEKGSEFARSIDHLRVSIPDSSLDDDLARPAKTSHASRQDYEALDTLLRVLNNVLLQHANCRLIFTPRDQADGVRMALDLLSTTKKAWPPHIVALGARLTFFSTLFENEANKWGVEECGLVEILAGQIDRLVTSSLLADELSAQGSSKESDDALSEVLKALFNICLYYPRLVDGAGPKSKASMGDKFHPALLPCLGPTLKVLTSLPHRSPSPLAPPLTHAINVLINYPVQPYRQTWIDPTKDPGMSPALSPAGATTLPATKEKEKEKPSAAKRVATALFGRSSSSSSSSSAANASSSTMPSASSPVPTALSSSSSPPISPTSRGSGSSSKLYGKSSPVAATSQRGAAFGSNSRSSSSSGNSGFSTATLAHPPAILSSTLALLEMFFQRYFSSMKFDDDDAVARAARDGPDLNLEEVCQPALILLRKLVAEDAGFRAFAKQRILPSTIDRTESLDKRKDFTGQLIRLMSSGTFPQLALLAGETLLALCDDNVEKMSTEIGYGPCAGFFASTGRAAALPASSSSSAYVSSNGGGPVARPIDPITGKVMPSADEIAKQDKESGWSDLTEEEKEAEAEKLFGLFDRMDRTGVVKAVNPMQQAQESGKMAELDRKLEEERRKEDEEDEREAEREMRMYKQRQAKGAAA</sequence>
<comment type="similarity">
    <text evidence="1">Belongs to the synembryn family.</text>
</comment>
<proteinExistence type="inferred from homology"/>
<feature type="compositionally biased region" description="Basic and acidic residues" evidence="4">
    <location>
        <begin position="763"/>
        <end position="778"/>
    </location>
</feature>
<dbReference type="GO" id="GO:0001965">
    <property type="term" value="F:G-protein alpha-subunit binding"/>
    <property type="evidence" value="ECO:0007669"/>
    <property type="project" value="TreeGrafter"/>
</dbReference>
<dbReference type="STRING" id="215250.A0A316YH20"/>
<protein>
    <recommendedName>
        <fullName evidence="7">Synembryn-A</fullName>
    </recommendedName>
</protein>
<dbReference type="EMBL" id="KZ819638">
    <property type="protein sequence ID" value="PWN88462.1"/>
    <property type="molecule type" value="Genomic_DNA"/>
</dbReference>
<dbReference type="Proteomes" id="UP000245768">
    <property type="component" value="Unassembled WGS sequence"/>
</dbReference>
<gene>
    <name evidence="5" type="ORF">FA10DRAFT_303425</name>
</gene>
<dbReference type="OrthoDB" id="5585685at2759"/>
<dbReference type="PANTHER" id="PTHR12425">
    <property type="entry name" value="SYNEMBRYN"/>
    <property type="match status" value="1"/>
</dbReference>
<feature type="region of interest" description="Disordered" evidence="4">
    <location>
        <begin position="398"/>
        <end position="523"/>
    </location>
</feature>
<evidence type="ECO:0000256" key="4">
    <source>
        <dbReference type="SAM" id="MobiDB-lite"/>
    </source>
</evidence>
<evidence type="ECO:0000256" key="3">
    <source>
        <dbReference type="ARBA" id="ARBA00023186"/>
    </source>
</evidence>
<feature type="region of interest" description="Disordered" evidence="4">
    <location>
        <begin position="754"/>
        <end position="803"/>
    </location>
</feature>
<dbReference type="GO" id="GO:0005737">
    <property type="term" value="C:cytoplasm"/>
    <property type="evidence" value="ECO:0007669"/>
    <property type="project" value="TreeGrafter"/>
</dbReference>
<dbReference type="GO" id="GO:0005085">
    <property type="term" value="F:guanyl-nucleotide exchange factor activity"/>
    <property type="evidence" value="ECO:0007669"/>
    <property type="project" value="UniProtKB-KW"/>
</dbReference>
<feature type="region of interest" description="Disordered" evidence="4">
    <location>
        <begin position="681"/>
        <end position="700"/>
    </location>
</feature>
<dbReference type="GO" id="GO:0007186">
    <property type="term" value="P:G protein-coupled receptor signaling pathway"/>
    <property type="evidence" value="ECO:0007669"/>
    <property type="project" value="TreeGrafter"/>
</dbReference>
<organism evidence="5 6">
    <name type="scientific">Acaromyces ingoldii</name>
    <dbReference type="NCBI Taxonomy" id="215250"/>
    <lineage>
        <taxon>Eukaryota</taxon>
        <taxon>Fungi</taxon>
        <taxon>Dikarya</taxon>
        <taxon>Basidiomycota</taxon>
        <taxon>Ustilaginomycotina</taxon>
        <taxon>Exobasidiomycetes</taxon>
        <taxon>Exobasidiales</taxon>
        <taxon>Cryptobasidiaceae</taxon>
        <taxon>Acaromyces</taxon>
    </lineage>
</organism>
<evidence type="ECO:0000313" key="5">
    <source>
        <dbReference type="EMBL" id="PWN88462.1"/>
    </source>
</evidence>
<dbReference type="Pfam" id="PF10165">
    <property type="entry name" value="Ric8"/>
    <property type="match status" value="1"/>
</dbReference>
<keyword evidence="2" id="KW-0344">Guanine-nucleotide releasing factor</keyword>
<dbReference type="RefSeq" id="XP_025375660.1">
    <property type="nucleotide sequence ID" value="XM_025525240.1"/>
</dbReference>
<evidence type="ECO:0008006" key="7">
    <source>
        <dbReference type="Google" id="ProtNLM"/>
    </source>
</evidence>
<dbReference type="GeneID" id="37047156"/>
<evidence type="ECO:0000256" key="1">
    <source>
        <dbReference type="ARBA" id="ARBA00009049"/>
    </source>
</evidence>
<dbReference type="AlphaFoldDB" id="A0A316YH20"/>
<keyword evidence="3" id="KW-0143">Chaperone</keyword>
<dbReference type="InterPro" id="IPR019318">
    <property type="entry name" value="Gua_nucleotide_exch_fac_Ric8"/>
</dbReference>
<dbReference type="InParanoid" id="A0A316YH20"/>
<feature type="region of interest" description="Disordered" evidence="4">
    <location>
        <begin position="125"/>
        <end position="162"/>
    </location>
</feature>
<reference evidence="5 6" key="1">
    <citation type="journal article" date="2018" name="Mol. Biol. Evol.">
        <title>Broad Genomic Sampling Reveals a Smut Pathogenic Ancestry of the Fungal Clade Ustilaginomycotina.</title>
        <authorList>
            <person name="Kijpornyongpan T."/>
            <person name="Mondo S.J."/>
            <person name="Barry K."/>
            <person name="Sandor L."/>
            <person name="Lee J."/>
            <person name="Lipzen A."/>
            <person name="Pangilinan J."/>
            <person name="LaButti K."/>
            <person name="Hainaut M."/>
            <person name="Henrissat B."/>
            <person name="Grigoriev I.V."/>
            <person name="Spatafora J.W."/>
            <person name="Aime M.C."/>
        </authorList>
    </citation>
    <scope>NUCLEOTIDE SEQUENCE [LARGE SCALE GENOMIC DNA]</scope>
    <source>
        <strain evidence="5 6">MCA 4198</strain>
    </source>
</reference>
<dbReference type="PANTHER" id="PTHR12425:SF5">
    <property type="entry name" value="SYNEMBRYN"/>
    <property type="match status" value="1"/>
</dbReference>
<keyword evidence="6" id="KW-1185">Reference proteome</keyword>
<evidence type="ECO:0000256" key="2">
    <source>
        <dbReference type="ARBA" id="ARBA00022658"/>
    </source>
</evidence>
<feature type="compositionally biased region" description="Basic and acidic residues" evidence="4">
    <location>
        <begin position="420"/>
        <end position="429"/>
    </location>
</feature>
<feature type="compositionally biased region" description="Low complexity" evidence="4">
    <location>
        <begin position="135"/>
        <end position="157"/>
    </location>
</feature>
<accession>A0A316YH20</accession>
<name>A0A316YH20_9BASI</name>
<feature type="compositionally biased region" description="Low complexity" evidence="4">
    <location>
        <begin position="442"/>
        <end position="523"/>
    </location>
</feature>